<dbReference type="InterPro" id="IPR015947">
    <property type="entry name" value="PUA-like_sf"/>
</dbReference>
<dbReference type="Gene3D" id="3.10.400.10">
    <property type="entry name" value="Sulfate adenylyltransferase"/>
    <property type="match status" value="1"/>
</dbReference>
<gene>
    <name evidence="4" type="ORF">Q5I04_07525</name>
    <name evidence="5" type="ORF">Q5I06_07860</name>
</gene>
<sequence length="394" mass="45228">MASQEKNKIYIDKEALSALSLVQEGLLHPATTLMGQKEMESVNKMGIYKDQTFPCPFLLCPNGKRNLQVLSKAQENEVLDIVCDNQIVGEIKAQEVFKIDKIQRLEKLMGGDLSTKEASSVLERLGDYAISGEYNVIFEEIKETKKALQEKIKLHNAKKITGVMMSAKPIHRAHERMLREELQDCDLMVVFLLKPYRNDFMPYSLRKRILEYIANNYLIKDKICIIPLDDTYLFAGQNKMILHSIVAKNYGCTKLIVGQNSPNLSIYYTEKTRHSIFDNLQGVDIEVKIISEYVYCELCKTLVSQSTCPHGNHRHTNYNSESILELLKLGILPPSILVREEISAIILSTLHPNRFSNLEKLYYDIVPSEGILKNKSEEEFYIKLMQLYQKSHLV</sequence>
<name>A0AA90PKL7_9HELI</name>
<evidence type="ECO:0000259" key="2">
    <source>
        <dbReference type="Pfam" id="PF01747"/>
    </source>
</evidence>
<dbReference type="PANTHER" id="PTHR43509:SF1">
    <property type="entry name" value="SULFATE ADENYLYLTRANSFERASE"/>
    <property type="match status" value="1"/>
</dbReference>
<keyword evidence="7" id="KW-1185">Reference proteome</keyword>
<protein>
    <submittedName>
        <fullName evidence="5">Sulfate adenylyltransferase</fullName>
    </submittedName>
</protein>
<evidence type="ECO:0000259" key="3">
    <source>
        <dbReference type="Pfam" id="PF14306"/>
    </source>
</evidence>
<dbReference type="EMBL" id="JAUYZK010000013">
    <property type="protein sequence ID" value="MDP2539686.1"/>
    <property type="molecule type" value="Genomic_DNA"/>
</dbReference>
<evidence type="ECO:0000313" key="7">
    <source>
        <dbReference type="Proteomes" id="UP001240777"/>
    </source>
</evidence>
<dbReference type="Pfam" id="PF01747">
    <property type="entry name" value="ATP-sulfurylase"/>
    <property type="match status" value="1"/>
</dbReference>
<feature type="domain" description="Sulphate adenylyltransferase catalytic" evidence="2">
    <location>
        <begin position="140"/>
        <end position="348"/>
    </location>
</feature>
<dbReference type="EMBL" id="JAUPEV010000013">
    <property type="protein sequence ID" value="MDO7253757.1"/>
    <property type="molecule type" value="Genomic_DNA"/>
</dbReference>
<reference evidence="5 7" key="1">
    <citation type="submission" date="2023-07" db="EMBL/GenBank/DDBJ databases">
        <title>Unpublished Manusciprt.</title>
        <authorList>
            <person name="Aydin F."/>
            <person name="Tarhane S."/>
            <person name="Saticioglu I.B."/>
            <person name="Karakaya E."/>
            <person name="Abay S."/>
            <person name="Guran O."/>
            <person name="Bozkurt E."/>
            <person name="Uzum N."/>
            <person name="Olgun K."/>
            <person name="Jablonski D."/>
        </authorList>
    </citation>
    <scope>NUCLEOTIDE SEQUENCE</scope>
    <source>
        <strain evidence="7">faydin-H75</strain>
        <strain evidence="5">Faydin-H76</strain>
    </source>
</reference>
<reference evidence="4 6" key="3">
    <citation type="journal article" date="2024" name="Syst. Appl. Microbiol.">
        <title>Helicobacter cappadocius sp. nov., from lizards: The first psychrotrophic Helicobacter species.</title>
        <authorList>
            <person name="Aydin F."/>
            <person name="Tarhane S."/>
            <person name="Karakaya E."/>
            <person name="Abay S."/>
            <person name="Kayman T."/>
            <person name="Guran O."/>
            <person name="Bozkurt E."/>
            <person name="Uzum N."/>
            <person name="Avci A."/>
            <person name="Olgun K."/>
            <person name="Jablonski D."/>
            <person name="Guran C."/>
            <person name="Burcin Saticioglu I."/>
        </authorList>
    </citation>
    <scope>NUCLEOTIDE SEQUENCE [LARGE SCALE GENOMIC DNA]</scope>
    <source>
        <strain evidence="4">Faydin-H75</strain>
        <strain evidence="6">faydin-H76</strain>
    </source>
</reference>
<evidence type="ECO:0000313" key="6">
    <source>
        <dbReference type="Proteomes" id="UP001177258"/>
    </source>
</evidence>
<dbReference type="SUPFAM" id="SSF52374">
    <property type="entry name" value="Nucleotidylyl transferase"/>
    <property type="match status" value="1"/>
</dbReference>
<reference evidence="4" key="2">
    <citation type="submission" date="2023-07" db="EMBL/GenBank/DDBJ databases">
        <authorList>
            <person name="Aydin F."/>
            <person name="Tarhane S."/>
            <person name="Saticioglu I.B."/>
            <person name="Karakaya E."/>
            <person name="Abay S."/>
            <person name="Guran O."/>
            <person name="Bozkurt E."/>
            <person name="Uzum N."/>
            <person name="Olgun K."/>
            <person name="Jablonski D."/>
        </authorList>
    </citation>
    <scope>NUCLEOTIDE SEQUENCE</scope>
    <source>
        <strain evidence="4">Faydin-H75</strain>
    </source>
</reference>
<dbReference type="SUPFAM" id="SSF88697">
    <property type="entry name" value="PUA domain-like"/>
    <property type="match status" value="1"/>
</dbReference>
<dbReference type="InterPro" id="IPR014729">
    <property type="entry name" value="Rossmann-like_a/b/a_fold"/>
</dbReference>
<comment type="pathway">
    <text evidence="1">Sulfur metabolism; hydrogen sulfide biosynthesis; sulfite from sulfate: step 1/3.</text>
</comment>
<organism evidence="5 6">
    <name type="scientific">Helicobacter cappadocius</name>
    <dbReference type="NCBI Taxonomy" id="3063998"/>
    <lineage>
        <taxon>Bacteria</taxon>
        <taxon>Pseudomonadati</taxon>
        <taxon>Campylobacterota</taxon>
        <taxon>Epsilonproteobacteria</taxon>
        <taxon>Campylobacterales</taxon>
        <taxon>Helicobacteraceae</taxon>
        <taxon>Helicobacter</taxon>
    </lineage>
</organism>
<evidence type="ECO:0000313" key="5">
    <source>
        <dbReference type="EMBL" id="MDP2539686.1"/>
    </source>
</evidence>
<accession>A0AA90PKL7</accession>
<dbReference type="Proteomes" id="UP001240777">
    <property type="component" value="Unassembled WGS sequence"/>
</dbReference>
<dbReference type="GO" id="GO:0004781">
    <property type="term" value="F:sulfate adenylyltransferase (ATP) activity"/>
    <property type="evidence" value="ECO:0007669"/>
    <property type="project" value="InterPro"/>
</dbReference>
<feature type="domain" description="ATP-sulfurylase PUA-like" evidence="3">
    <location>
        <begin position="4"/>
        <end position="137"/>
    </location>
</feature>
<dbReference type="Gene3D" id="3.40.50.620">
    <property type="entry name" value="HUPs"/>
    <property type="match status" value="1"/>
</dbReference>
<comment type="caution">
    <text evidence="5">The sequence shown here is derived from an EMBL/GenBank/DDBJ whole genome shotgun (WGS) entry which is preliminary data.</text>
</comment>
<dbReference type="InterPro" id="IPR024951">
    <property type="entry name" value="Sulfurylase_cat_dom"/>
</dbReference>
<dbReference type="AlphaFoldDB" id="A0AA90PKL7"/>
<dbReference type="Pfam" id="PF14306">
    <property type="entry name" value="PUA_2"/>
    <property type="match status" value="1"/>
</dbReference>
<dbReference type="Proteomes" id="UP001177258">
    <property type="component" value="Unassembled WGS sequence"/>
</dbReference>
<keyword evidence="5" id="KW-0548">Nucleotidyltransferase</keyword>
<dbReference type="PANTHER" id="PTHR43509">
    <property type="match status" value="1"/>
</dbReference>
<dbReference type="RefSeq" id="WP_305517597.1">
    <property type="nucleotide sequence ID" value="NZ_JAUPEV010000013.1"/>
</dbReference>
<evidence type="ECO:0000313" key="4">
    <source>
        <dbReference type="EMBL" id="MDO7253757.1"/>
    </source>
</evidence>
<keyword evidence="5" id="KW-0808">Transferase</keyword>
<evidence type="ECO:0000256" key="1">
    <source>
        <dbReference type="ARBA" id="ARBA00005048"/>
    </source>
</evidence>
<dbReference type="InterPro" id="IPR025980">
    <property type="entry name" value="ATP-Sase_PUA-like_dom"/>
</dbReference>
<proteinExistence type="predicted"/>